<dbReference type="AlphaFoldDB" id="A0A6P1E740"/>
<dbReference type="Pfam" id="PF02082">
    <property type="entry name" value="Rrf2"/>
    <property type="match status" value="1"/>
</dbReference>
<dbReference type="SUPFAM" id="SSF46785">
    <property type="entry name" value="Winged helix' DNA-binding domain"/>
    <property type="match status" value="1"/>
</dbReference>
<proteinExistence type="predicted"/>
<dbReference type="GO" id="GO:0005829">
    <property type="term" value="C:cytosol"/>
    <property type="evidence" value="ECO:0007669"/>
    <property type="project" value="TreeGrafter"/>
</dbReference>
<evidence type="ECO:0000313" key="1">
    <source>
        <dbReference type="EMBL" id="QHB53147.1"/>
    </source>
</evidence>
<gene>
    <name evidence="1" type="ORF">GQR93_13595</name>
</gene>
<dbReference type="InterPro" id="IPR036390">
    <property type="entry name" value="WH_DNA-bd_sf"/>
</dbReference>
<accession>A0A6P1E740</accession>
<dbReference type="PROSITE" id="PS51197">
    <property type="entry name" value="HTH_RRF2_2"/>
    <property type="match status" value="1"/>
</dbReference>
<protein>
    <submittedName>
        <fullName evidence="1">Rrf2 family transcriptional regulator</fullName>
    </submittedName>
</protein>
<organism evidence="1 2">
    <name type="scientific">Lentilactobacillus hilgardii</name>
    <name type="common">Lactobacillus hilgardii</name>
    <dbReference type="NCBI Taxonomy" id="1588"/>
    <lineage>
        <taxon>Bacteria</taxon>
        <taxon>Bacillati</taxon>
        <taxon>Bacillota</taxon>
        <taxon>Bacilli</taxon>
        <taxon>Lactobacillales</taxon>
        <taxon>Lactobacillaceae</taxon>
        <taxon>Lentilactobacillus</taxon>
    </lineage>
</organism>
<dbReference type="RefSeq" id="WP_003550614.1">
    <property type="nucleotide sequence ID" value="NZ_CABKOL010000106.1"/>
</dbReference>
<dbReference type="Gene3D" id="1.10.10.10">
    <property type="entry name" value="Winged helix-like DNA-binding domain superfamily/Winged helix DNA-binding domain"/>
    <property type="match status" value="1"/>
</dbReference>
<sequence>MKLKSSFEQAVCILLMLALSKDHMPLRSVVISNRLGVSDSYLKKVLHQMVVGGLISSEAGKGGGFSLSYDINRMTLLDVYNAIEGPSPIIKSTGIASRIFFDDQFVEVQEKKIFDQIGRAETQFKSGLKKENLGALLINPDGTHRQPIDWNRIGDDRHV</sequence>
<evidence type="ECO:0000313" key="2">
    <source>
        <dbReference type="Proteomes" id="UP000465035"/>
    </source>
</evidence>
<dbReference type="SMR" id="A0A6P1E740"/>
<name>A0A6P1E740_LENHI</name>
<dbReference type="Proteomes" id="UP000465035">
    <property type="component" value="Chromosome"/>
</dbReference>
<dbReference type="PANTHER" id="PTHR33221:SF15">
    <property type="entry name" value="HTH-TYPE TRANSCRIPTIONAL REGULATOR YWGB-RELATED"/>
    <property type="match status" value="1"/>
</dbReference>
<reference evidence="1 2" key="1">
    <citation type="submission" date="2019-12" db="EMBL/GenBank/DDBJ databases">
        <title>Lactobacillus hilgardii FLUB.</title>
        <authorList>
            <person name="Gustaw K."/>
        </authorList>
    </citation>
    <scope>NUCLEOTIDE SEQUENCE [LARGE SCALE GENOMIC DNA]</scope>
    <source>
        <strain evidence="1 2">FLUB</strain>
    </source>
</reference>
<dbReference type="PANTHER" id="PTHR33221">
    <property type="entry name" value="WINGED HELIX-TURN-HELIX TRANSCRIPTIONAL REGULATOR, RRF2 FAMILY"/>
    <property type="match status" value="1"/>
</dbReference>
<dbReference type="GeneID" id="69059409"/>
<dbReference type="InterPro" id="IPR036388">
    <property type="entry name" value="WH-like_DNA-bd_sf"/>
</dbReference>
<dbReference type="GO" id="GO:0003700">
    <property type="term" value="F:DNA-binding transcription factor activity"/>
    <property type="evidence" value="ECO:0007669"/>
    <property type="project" value="TreeGrafter"/>
</dbReference>
<dbReference type="EMBL" id="CP047121">
    <property type="protein sequence ID" value="QHB53147.1"/>
    <property type="molecule type" value="Genomic_DNA"/>
</dbReference>
<dbReference type="InterPro" id="IPR000944">
    <property type="entry name" value="Tscrpt_reg_Rrf2"/>
</dbReference>